<keyword evidence="4" id="KW-0804">Transcription</keyword>
<keyword evidence="2" id="KW-0805">Transcription regulation</keyword>
<evidence type="ECO:0000256" key="5">
    <source>
        <dbReference type="ARBA" id="ARBA00023242"/>
    </source>
</evidence>
<evidence type="ECO:0000256" key="4">
    <source>
        <dbReference type="ARBA" id="ARBA00023163"/>
    </source>
</evidence>
<dbReference type="Gene3D" id="2.40.330.10">
    <property type="entry name" value="DNA-binding pseudobarrel domain"/>
    <property type="match status" value="1"/>
</dbReference>
<sequence>MEKLDYFHVFGAQKSMKDQALVKDHILPFMSSETLEKIRGEGAKFCFWDCDTKTQLNVALKDWHTSKSYIFKKGWLNTFVKRRNLVKGDLIGIY</sequence>
<keyword evidence="3" id="KW-0238">DNA-binding</keyword>
<evidence type="ECO:0000256" key="3">
    <source>
        <dbReference type="ARBA" id="ARBA00023125"/>
    </source>
</evidence>
<dbReference type="EMBL" id="CM004404">
    <property type="protein sequence ID" value="OAY23826.1"/>
    <property type="molecule type" value="Genomic_DNA"/>
</dbReference>
<protein>
    <recommendedName>
        <fullName evidence="7">TF-B3 domain-containing protein</fullName>
    </recommendedName>
</protein>
<proteinExistence type="predicted"/>
<dbReference type="GO" id="GO:0003677">
    <property type="term" value="F:DNA binding"/>
    <property type="evidence" value="ECO:0007669"/>
    <property type="project" value="UniProtKB-KW"/>
</dbReference>
<dbReference type="PANTHER" id="PTHR34269">
    <property type="entry name" value="TRANSCRIPTION FACTOR B3-DOMAIN FAMILY-RELATED"/>
    <property type="match status" value="1"/>
</dbReference>
<evidence type="ECO:0000256" key="1">
    <source>
        <dbReference type="ARBA" id="ARBA00004123"/>
    </source>
</evidence>
<dbReference type="InterPro" id="IPR051442">
    <property type="entry name" value="B3_domain"/>
</dbReference>
<comment type="subcellular location">
    <subcellularLocation>
        <location evidence="1">Nucleus</location>
    </subcellularLocation>
</comment>
<dbReference type="SUPFAM" id="SSF101936">
    <property type="entry name" value="DNA-binding pseudobarrel domain"/>
    <property type="match status" value="1"/>
</dbReference>
<evidence type="ECO:0000256" key="2">
    <source>
        <dbReference type="ARBA" id="ARBA00023015"/>
    </source>
</evidence>
<reference evidence="6" key="1">
    <citation type="submission" date="2016-02" db="EMBL/GenBank/DDBJ databases">
        <title>WGS assembly of Manihot esculenta.</title>
        <authorList>
            <person name="Bredeson J.V."/>
            <person name="Prochnik S.E."/>
            <person name="Lyons J.B."/>
            <person name="Schmutz J."/>
            <person name="Grimwood J."/>
            <person name="Vrebalov J."/>
            <person name="Bart R.S."/>
            <person name="Amuge T."/>
            <person name="Ferguson M.E."/>
            <person name="Green R."/>
            <person name="Putnam N."/>
            <person name="Stites J."/>
            <person name="Rounsley S."/>
            <person name="Rokhsar D.S."/>
        </authorList>
    </citation>
    <scope>NUCLEOTIDE SEQUENCE [LARGE SCALE GENOMIC DNA]</scope>
    <source>
        <tissue evidence="6">Leaf</tissue>
    </source>
</reference>
<dbReference type="GO" id="GO:0005634">
    <property type="term" value="C:nucleus"/>
    <property type="evidence" value="ECO:0007669"/>
    <property type="project" value="UniProtKB-SubCell"/>
</dbReference>
<dbReference type="InterPro" id="IPR015300">
    <property type="entry name" value="DNA-bd_pseudobarrel_sf"/>
</dbReference>
<dbReference type="PANTHER" id="PTHR34269:SF11">
    <property type="entry name" value="B3 DOMAIN PROTEIN"/>
    <property type="match status" value="1"/>
</dbReference>
<evidence type="ECO:0008006" key="7">
    <source>
        <dbReference type="Google" id="ProtNLM"/>
    </source>
</evidence>
<dbReference type="AlphaFoldDB" id="A0A2C9U3B5"/>
<evidence type="ECO:0000313" key="6">
    <source>
        <dbReference type="EMBL" id="OAY23826.1"/>
    </source>
</evidence>
<gene>
    <name evidence="6" type="ORF">MANES_18G110500</name>
</gene>
<keyword evidence="5" id="KW-0539">Nucleus</keyword>
<name>A0A2C9U3B5_MANES</name>
<organism evidence="6">
    <name type="scientific">Manihot esculenta</name>
    <name type="common">Cassava</name>
    <name type="synonym">Jatropha manihot</name>
    <dbReference type="NCBI Taxonomy" id="3983"/>
    <lineage>
        <taxon>Eukaryota</taxon>
        <taxon>Viridiplantae</taxon>
        <taxon>Streptophyta</taxon>
        <taxon>Embryophyta</taxon>
        <taxon>Tracheophyta</taxon>
        <taxon>Spermatophyta</taxon>
        <taxon>Magnoliopsida</taxon>
        <taxon>eudicotyledons</taxon>
        <taxon>Gunneridae</taxon>
        <taxon>Pentapetalae</taxon>
        <taxon>rosids</taxon>
        <taxon>fabids</taxon>
        <taxon>Malpighiales</taxon>
        <taxon>Euphorbiaceae</taxon>
        <taxon>Crotonoideae</taxon>
        <taxon>Manihoteae</taxon>
        <taxon>Manihot</taxon>
    </lineage>
</organism>
<accession>A0A2C9U3B5</accession>